<reference evidence="1" key="1">
    <citation type="submission" date="2022-11" db="EMBL/GenBank/DDBJ databases">
        <authorList>
            <person name="Hyden B.L."/>
            <person name="Feng K."/>
            <person name="Yates T."/>
            <person name="Jawdy S."/>
            <person name="Smart L.B."/>
            <person name="Muchero W."/>
        </authorList>
    </citation>
    <scope>NUCLEOTIDE SEQUENCE</scope>
    <source>
        <tissue evidence="1">Shoot tip</tissue>
    </source>
</reference>
<dbReference type="AlphaFoldDB" id="A0A9Q0PFR3"/>
<dbReference type="OrthoDB" id="1713440at2759"/>
<dbReference type="EMBL" id="JAPFFK010000019">
    <property type="protein sequence ID" value="KAJ6687249.1"/>
    <property type="molecule type" value="Genomic_DNA"/>
</dbReference>
<reference evidence="1" key="2">
    <citation type="journal article" date="2023" name="Int. J. Mol. Sci.">
        <title>De Novo Assembly and Annotation of 11 Diverse Shrub Willow (Salix) Genomes Reveals Novel Gene Organization in Sex-Linked Regions.</title>
        <authorList>
            <person name="Hyden B."/>
            <person name="Feng K."/>
            <person name="Yates T.B."/>
            <person name="Jawdy S."/>
            <person name="Cereghino C."/>
            <person name="Smart L.B."/>
            <person name="Muchero W."/>
        </authorList>
    </citation>
    <scope>NUCLEOTIDE SEQUENCE</scope>
    <source>
        <tissue evidence="1">Shoot tip</tissue>
    </source>
</reference>
<name>A0A9Q0PFR3_SALPP</name>
<keyword evidence="2" id="KW-1185">Reference proteome</keyword>
<protein>
    <submittedName>
        <fullName evidence="1">Uncharacterized protein</fullName>
    </submittedName>
</protein>
<evidence type="ECO:0000313" key="2">
    <source>
        <dbReference type="Proteomes" id="UP001151532"/>
    </source>
</evidence>
<accession>A0A9Q0PFR3</accession>
<proteinExistence type="predicted"/>
<dbReference type="Proteomes" id="UP001151532">
    <property type="component" value="Chromosome 2"/>
</dbReference>
<comment type="caution">
    <text evidence="1">The sequence shown here is derived from an EMBL/GenBank/DDBJ whole genome shotgun (WGS) entry which is preliminary data.</text>
</comment>
<organism evidence="1 2">
    <name type="scientific">Salix purpurea</name>
    <name type="common">Purple osier willow</name>
    <dbReference type="NCBI Taxonomy" id="77065"/>
    <lineage>
        <taxon>Eukaryota</taxon>
        <taxon>Viridiplantae</taxon>
        <taxon>Streptophyta</taxon>
        <taxon>Embryophyta</taxon>
        <taxon>Tracheophyta</taxon>
        <taxon>Spermatophyta</taxon>
        <taxon>Magnoliopsida</taxon>
        <taxon>eudicotyledons</taxon>
        <taxon>Gunneridae</taxon>
        <taxon>Pentapetalae</taxon>
        <taxon>rosids</taxon>
        <taxon>fabids</taxon>
        <taxon>Malpighiales</taxon>
        <taxon>Salicaceae</taxon>
        <taxon>Saliceae</taxon>
        <taxon>Salix</taxon>
    </lineage>
</organism>
<evidence type="ECO:0000313" key="1">
    <source>
        <dbReference type="EMBL" id="KAJ6687249.1"/>
    </source>
</evidence>
<sequence>MSVNEEPLSSGYRRRSSSGMPTPCFLYMSILSDPEGCSFCILDIEKAPIPELPSNEEAVGVITTEDVIKELLREEILDGTDEYVKIHNRGSDQVSFLQTWQCTRTGGGHFTCHPSYAVLYLLAGAYTIRQQPMRKKSE</sequence>
<gene>
    <name evidence="1" type="ORF">OIU79_016880</name>
</gene>